<dbReference type="InterPro" id="IPR036116">
    <property type="entry name" value="FN3_sf"/>
</dbReference>
<protein>
    <recommendedName>
        <fullName evidence="1">Fibronectin type-III domain-containing protein</fullName>
    </recommendedName>
</protein>
<gene>
    <name evidence="2" type="ORF">M9458_018958</name>
</gene>
<dbReference type="SUPFAM" id="SSF49265">
    <property type="entry name" value="Fibronectin type III"/>
    <property type="match status" value="1"/>
</dbReference>
<dbReference type="InterPro" id="IPR003961">
    <property type="entry name" value="FN3_dom"/>
</dbReference>
<dbReference type="Gene3D" id="2.60.40.10">
    <property type="entry name" value="Immunoglobulins"/>
    <property type="match status" value="1"/>
</dbReference>
<comment type="caution">
    <text evidence="2">The sequence shown here is derived from an EMBL/GenBank/DDBJ whole genome shotgun (WGS) entry which is preliminary data.</text>
</comment>
<dbReference type="Proteomes" id="UP001529510">
    <property type="component" value="Unassembled WGS sequence"/>
</dbReference>
<accession>A0ABD0QMP1</accession>
<organism evidence="2 3">
    <name type="scientific">Cirrhinus mrigala</name>
    <name type="common">Mrigala</name>
    <dbReference type="NCBI Taxonomy" id="683832"/>
    <lineage>
        <taxon>Eukaryota</taxon>
        <taxon>Metazoa</taxon>
        <taxon>Chordata</taxon>
        <taxon>Craniata</taxon>
        <taxon>Vertebrata</taxon>
        <taxon>Euteleostomi</taxon>
        <taxon>Actinopterygii</taxon>
        <taxon>Neopterygii</taxon>
        <taxon>Teleostei</taxon>
        <taxon>Ostariophysi</taxon>
        <taxon>Cypriniformes</taxon>
        <taxon>Cyprinidae</taxon>
        <taxon>Labeoninae</taxon>
        <taxon>Labeonini</taxon>
        <taxon>Cirrhinus</taxon>
    </lineage>
</organism>
<feature type="domain" description="Fibronectin type-III" evidence="1">
    <location>
        <begin position="7"/>
        <end position="72"/>
    </location>
</feature>
<reference evidence="2 3" key="1">
    <citation type="submission" date="2024-05" db="EMBL/GenBank/DDBJ databases">
        <title>Genome sequencing and assembly of Indian major carp, Cirrhinus mrigala (Hamilton, 1822).</title>
        <authorList>
            <person name="Mohindra V."/>
            <person name="Chowdhury L.M."/>
            <person name="Lal K."/>
            <person name="Jena J.K."/>
        </authorList>
    </citation>
    <scope>NUCLEOTIDE SEQUENCE [LARGE SCALE GENOMIC DNA]</scope>
    <source>
        <strain evidence="2">CM1030</strain>
        <tissue evidence="2">Blood</tissue>
    </source>
</reference>
<proteinExistence type="predicted"/>
<dbReference type="InterPro" id="IPR013783">
    <property type="entry name" value="Ig-like_fold"/>
</dbReference>
<dbReference type="CDD" id="cd00063">
    <property type="entry name" value="FN3"/>
    <property type="match status" value="1"/>
</dbReference>
<dbReference type="AlphaFoldDB" id="A0ABD0QMP1"/>
<evidence type="ECO:0000313" key="3">
    <source>
        <dbReference type="Proteomes" id="UP001529510"/>
    </source>
</evidence>
<feature type="non-terminal residue" evidence="2">
    <location>
        <position position="72"/>
    </location>
</feature>
<evidence type="ECO:0000313" key="2">
    <source>
        <dbReference type="EMBL" id="KAL0187288.1"/>
    </source>
</evidence>
<keyword evidence="3" id="KW-1185">Reference proteome</keyword>
<dbReference type="EMBL" id="JAMKFB020000008">
    <property type="protein sequence ID" value="KAL0187288.1"/>
    <property type="molecule type" value="Genomic_DNA"/>
</dbReference>
<name>A0ABD0QMP1_CIRMR</name>
<dbReference type="PROSITE" id="PS50853">
    <property type="entry name" value="FN3"/>
    <property type="match status" value="1"/>
</dbReference>
<sequence length="72" mass="7822">MVTTIAVLSPPTLLSANRTSLGVLLQWVPPLEESPPITSFVLQAKRGNGEWLTIDREIAVNVTELIVQGLVK</sequence>
<evidence type="ECO:0000259" key="1">
    <source>
        <dbReference type="PROSITE" id="PS50853"/>
    </source>
</evidence>